<evidence type="ECO:0000313" key="3">
    <source>
        <dbReference type="Proteomes" id="UP000190274"/>
    </source>
</evidence>
<organism evidence="2 3">
    <name type="scientific">Lachancea dasiensis</name>
    <dbReference type="NCBI Taxonomy" id="1072105"/>
    <lineage>
        <taxon>Eukaryota</taxon>
        <taxon>Fungi</taxon>
        <taxon>Dikarya</taxon>
        <taxon>Ascomycota</taxon>
        <taxon>Saccharomycotina</taxon>
        <taxon>Saccharomycetes</taxon>
        <taxon>Saccharomycetales</taxon>
        <taxon>Saccharomycetaceae</taxon>
        <taxon>Lachancea</taxon>
    </lineage>
</organism>
<feature type="region of interest" description="Disordered" evidence="1">
    <location>
        <begin position="316"/>
        <end position="338"/>
    </location>
</feature>
<dbReference type="EMBL" id="LT598456">
    <property type="protein sequence ID" value="SCU79532.1"/>
    <property type="molecule type" value="Genomic_DNA"/>
</dbReference>
<dbReference type="STRING" id="1266660.A0A1G4ISE0"/>
<name>A0A1G4ISE0_9SACH</name>
<protein>
    <submittedName>
        <fullName evidence="2">LADA_0B01332g1_1</fullName>
    </submittedName>
</protein>
<evidence type="ECO:0000313" key="2">
    <source>
        <dbReference type="EMBL" id="SCU79532.1"/>
    </source>
</evidence>
<reference evidence="3" key="1">
    <citation type="submission" date="2016-03" db="EMBL/GenBank/DDBJ databases">
        <authorList>
            <person name="Devillers H."/>
        </authorList>
    </citation>
    <scope>NUCLEOTIDE SEQUENCE [LARGE SCALE GENOMIC DNA]</scope>
</reference>
<dbReference type="OrthoDB" id="27603at2759"/>
<dbReference type="AlphaFoldDB" id="A0A1G4ISE0"/>
<sequence>MASSPTSTAWNKLLQFHMDSSDDSDDLVIVLSAESQSSLQDFLVRVLEVKDGKSSLASIGYYHKKFDIGGEEELGRQTLVHIYTVSWPLTASAVDLLSVFINSEVDAVRWVFLLDWIQGNHKLWLRGVCDSLEALRNKLARNIGGLDFCTIVGMQAHVCGDLELASSDWDSIKMEFMNQSLRSLALLKSVSLLSFEDTTSAKDTLEMRKVVLGLKSKKTPEFIAMNKLFVPQGSDSEGKIKTMGEDFPVMQADQLSFIEKQFERIIPGRRQGERVSKDRYNMKDAKKITEIPDIDIQTELAEIYQLQKSSLLKSMTSQKSTLESLEPSSTPDTWQNDS</sequence>
<accession>A0A1G4ISE0</accession>
<proteinExistence type="predicted"/>
<gene>
    <name evidence="2" type="ORF">LADA_0B01332G</name>
</gene>
<keyword evidence="3" id="KW-1185">Reference proteome</keyword>
<dbReference type="Proteomes" id="UP000190274">
    <property type="component" value="Chromosome B"/>
</dbReference>
<evidence type="ECO:0000256" key="1">
    <source>
        <dbReference type="SAM" id="MobiDB-lite"/>
    </source>
</evidence>